<organism evidence="2 3">
    <name type="scientific">Tenacibaculum jejuense</name>
    <dbReference type="NCBI Taxonomy" id="584609"/>
    <lineage>
        <taxon>Bacteria</taxon>
        <taxon>Pseudomonadati</taxon>
        <taxon>Bacteroidota</taxon>
        <taxon>Flavobacteriia</taxon>
        <taxon>Flavobacteriales</taxon>
        <taxon>Flavobacteriaceae</taxon>
        <taxon>Tenacibaculum</taxon>
    </lineage>
</organism>
<dbReference type="AlphaFoldDB" id="A0A238UE98"/>
<evidence type="ECO:0000313" key="3">
    <source>
        <dbReference type="Proteomes" id="UP000215214"/>
    </source>
</evidence>
<reference evidence="2 3" key="1">
    <citation type="submission" date="2017-07" db="EMBL/GenBank/DDBJ databases">
        <authorList>
            <person name="Sun Z.S."/>
            <person name="Albrecht U."/>
            <person name="Echele G."/>
            <person name="Lee C.C."/>
        </authorList>
    </citation>
    <scope>NUCLEOTIDE SEQUENCE [LARGE SCALE GENOMIC DNA]</scope>
    <source>
        <strain evidence="3">type strain: KCTC 22618</strain>
    </source>
</reference>
<gene>
    <name evidence="2" type="ORF">TJEJU_3257</name>
</gene>
<feature type="signal peptide" evidence="1">
    <location>
        <begin position="1"/>
        <end position="19"/>
    </location>
</feature>
<dbReference type="EMBL" id="LT899436">
    <property type="protein sequence ID" value="SNR16908.1"/>
    <property type="molecule type" value="Genomic_DNA"/>
</dbReference>
<keyword evidence="3" id="KW-1185">Reference proteome</keyword>
<name>A0A238UE98_9FLAO</name>
<feature type="chain" id="PRO_5012240918" evidence="1">
    <location>
        <begin position="20"/>
        <end position="272"/>
    </location>
</feature>
<accession>A0A238UE98</accession>
<evidence type="ECO:0000313" key="2">
    <source>
        <dbReference type="EMBL" id="SNR16908.1"/>
    </source>
</evidence>
<proteinExistence type="predicted"/>
<sequence>MKQLIFVALFLVFSINAQKAAHTKKYHYYDANFKEIPFLKFKKQEKSKLFKTVTYQNDTAYIKKLMYNEVFGNLDKTKHQQMKKLYSVRYHIDTTKTWFIHYIDSIPDKEKMPKKSGNAYYNKNNELIGYVPYGSNDALFDSISSKSSYHKHMRNYEDYITDIKKEIQSFEKGETAELIHFYNTNHGIEKEVLENYNYYKDSYSVLKKSFKEAVKSYQVIIIYPDGQFYFSFYGNKNYVSFGGSSNTTSKLLKKKYFNKKRKKWEKSVAKIL</sequence>
<dbReference type="Proteomes" id="UP000215214">
    <property type="component" value="Chromosome TJEJU"/>
</dbReference>
<dbReference type="OrthoDB" id="1452262at2"/>
<protein>
    <submittedName>
        <fullName evidence="2">Uncharacterized protein</fullName>
    </submittedName>
</protein>
<dbReference type="KEGG" id="tje:TJEJU_3257"/>
<evidence type="ECO:0000256" key="1">
    <source>
        <dbReference type="SAM" id="SignalP"/>
    </source>
</evidence>
<dbReference type="RefSeq" id="WP_095073783.1">
    <property type="nucleotide sequence ID" value="NZ_LT899436.1"/>
</dbReference>
<keyword evidence="1" id="KW-0732">Signal</keyword>